<dbReference type="Proteomes" id="UP000887574">
    <property type="component" value="Unplaced"/>
</dbReference>
<protein>
    <submittedName>
        <fullName evidence="2">Uncharacterized protein</fullName>
    </submittedName>
</protein>
<sequence>MSQHEMQIDVILMRISNVVGSIQPIQSICLVATTEIKTEKRGRAQRAPALETSILLIPFICLDIGLSWRSESRKHRLIYYEFLLGDGHICLLLIN</sequence>
<name>A0A915EBQ0_9BILA</name>
<dbReference type="WBParaSite" id="jg4967">
    <property type="protein sequence ID" value="jg4967"/>
    <property type="gene ID" value="jg4967"/>
</dbReference>
<proteinExistence type="predicted"/>
<evidence type="ECO:0000313" key="1">
    <source>
        <dbReference type="Proteomes" id="UP000887574"/>
    </source>
</evidence>
<evidence type="ECO:0000313" key="2">
    <source>
        <dbReference type="WBParaSite" id="jg4967"/>
    </source>
</evidence>
<reference evidence="2" key="1">
    <citation type="submission" date="2022-11" db="UniProtKB">
        <authorList>
            <consortium name="WormBaseParasite"/>
        </authorList>
    </citation>
    <scope>IDENTIFICATION</scope>
</reference>
<accession>A0A915EBQ0</accession>
<keyword evidence="1" id="KW-1185">Reference proteome</keyword>
<organism evidence="1 2">
    <name type="scientific">Ditylenchus dipsaci</name>
    <dbReference type="NCBI Taxonomy" id="166011"/>
    <lineage>
        <taxon>Eukaryota</taxon>
        <taxon>Metazoa</taxon>
        <taxon>Ecdysozoa</taxon>
        <taxon>Nematoda</taxon>
        <taxon>Chromadorea</taxon>
        <taxon>Rhabditida</taxon>
        <taxon>Tylenchina</taxon>
        <taxon>Tylenchomorpha</taxon>
        <taxon>Sphaerularioidea</taxon>
        <taxon>Anguinidae</taxon>
        <taxon>Anguininae</taxon>
        <taxon>Ditylenchus</taxon>
    </lineage>
</organism>
<dbReference type="AlphaFoldDB" id="A0A915EBQ0"/>